<dbReference type="Proteomes" id="UP000003676">
    <property type="component" value="Unassembled WGS sequence"/>
</dbReference>
<evidence type="ECO:0000256" key="2">
    <source>
        <dbReference type="ARBA" id="ARBA00023186"/>
    </source>
</evidence>
<dbReference type="NCBIfam" id="NF010738">
    <property type="entry name" value="PRK14140.1"/>
    <property type="match status" value="1"/>
</dbReference>
<dbReference type="InterPro" id="IPR000740">
    <property type="entry name" value="GrpE"/>
</dbReference>
<dbReference type="HOGENOM" id="CLU_057217_6_3_7"/>
<evidence type="ECO:0000256" key="4">
    <source>
        <dbReference type="RuleBase" id="RU000639"/>
    </source>
</evidence>
<dbReference type="STRING" id="901.DESPIGER_0103"/>
<dbReference type="Pfam" id="PF01025">
    <property type="entry name" value="GrpE"/>
    <property type="match status" value="1"/>
</dbReference>
<dbReference type="GO" id="GO:0005737">
    <property type="term" value="C:cytoplasm"/>
    <property type="evidence" value="ECO:0007669"/>
    <property type="project" value="UniProtKB-SubCell"/>
</dbReference>
<dbReference type="GO" id="GO:0051087">
    <property type="term" value="F:protein-folding chaperone binding"/>
    <property type="evidence" value="ECO:0007669"/>
    <property type="project" value="InterPro"/>
</dbReference>
<feature type="region of interest" description="Disordered" evidence="6">
    <location>
        <begin position="1"/>
        <end position="34"/>
    </location>
</feature>
<feature type="compositionally biased region" description="Low complexity" evidence="6">
    <location>
        <begin position="23"/>
        <end position="34"/>
    </location>
</feature>
<dbReference type="PANTHER" id="PTHR21237:SF23">
    <property type="entry name" value="GRPE PROTEIN HOMOLOG, MITOCHONDRIAL"/>
    <property type="match status" value="1"/>
</dbReference>
<reference evidence="7 8" key="2">
    <citation type="submission" date="2008-10" db="EMBL/GenBank/DDBJ databases">
        <authorList>
            <person name="Fulton L."/>
            <person name="Clifton S."/>
            <person name="Fulton B."/>
            <person name="Xu J."/>
            <person name="Minx P."/>
            <person name="Pepin K.H."/>
            <person name="Johnson M."/>
            <person name="Bhonagiri V."/>
            <person name="Nash W.E."/>
            <person name="Mardis E.R."/>
            <person name="Wilson R.K."/>
        </authorList>
    </citation>
    <scope>NUCLEOTIDE SEQUENCE [LARGE SCALE GENOMIC DNA]</scope>
    <source>
        <strain evidence="7 8">ATCC 29098</strain>
    </source>
</reference>
<dbReference type="AlphaFoldDB" id="B6WQW7"/>
<keyword evidence="2 3" id="KW-0143">Chaperone</keyword>
<evidence type="ECO:0000256" key="6">
    <source>
        <dbReference type="SAM" id="MobiDB-lite"/>
    </source>
</evidence>
<organism evidence="7 8">
    <name type="scientific">Desulfovibrio piger ATCC 29098</name>
    <dbReference type="NCBI Taxonomy" id="411464"/>
    <lineage>
        <taxon>Bacteria</taxon>
        <taxon>Pseudomonadati</taxon>
        <taxon>Thermodesulfobacteriota</taxon>
        <taxon>Desulfovibrionia</taxon>
        <taxon>Desulfovibrionales</taxon>
        <taxon>Desulfovibrionaceae</taxon>
        <taxon>Desulfovibrio</taxon>
    </lineage>
</organism>
<evidence type="ECO:0000313" key="7">
    <source>
        <dbReference type="EMBL" id="EEB34574.1"/>
    </source>
</evidence>
<feature type="compositionally biased region" description="Basic and acidic residues" evidence="6">
    <location>
        <begin position="1"/>
        <end position="16"/>
    </location>
</feature>
<keyword evidence="3" id="KW-0963">Cytoplasm</keyword>
<comment type="subcellular location">
    <subcellularLocation>
        <location evidence="3">Cytoplasm</location>
    </subcellularLocation>
</comment>
<dbReference type="CDD" id="cd00446">
    <property type="entry name" value="GrpE"/>
    <property type="match status" value="1"/>
</dbReference>
<dbReference type="GO" id="GO:0051082">
    <property type="term" value="F:unfolded protein binding"/>
    <property type="evidence" value="ECO:0007669"/>
    <property type="project" value="TreeGrafter"/>
</dbReference>
<dbReference type="PANTHER" id="PTHR21237">
    <property type="entry name" value="GRPE PROTEIN"/>
    <property type="match status" value="1"/>
</dbReference>
<dbReference type="GO" id="GO:0000774">
    <property type="term" value="F:adenyl-nucleotide exchange factor activity"/>
    <property type="evidence" value="ECO:0007669"/>
    <property type="project" value="InterPro"/>
</dbReference>
<comment type="subunit">
    <text evidence="3">Homodimer.</text>
</comment>
<sequence length="198" mass="21759">MDRHNENDDMHMKDTQNTEAQEEACAGAEAGDAGDAVQTLPENLESLCHEHVCPNCTEKRDADDARLRAAAEMDNFKKRLKREHEDQIRYAAEKVMSDLLPTLDNLDLALQYGSKDEACKDMLQGVAMTRKLLLEAVARHGLTPVGTAGEAFTPELHEAVGFDAEADVEAGAVARVLQSGYKLGERLLRPAKVMIKQG</sequence>
<comment type="similarity">
    <text evidence="1 3 5">Belongs to the GrpE family.</text>
</comment>
<accession>B6WQW7</accession>
<evidence type="ECO:0000256" key="1">
    <source>
        <dbReference type="ARBA" id="ARBA00009054"/>
    </source>
</evidence>
<dbReference type="InterPro" id="IPR013805">
    <property type="entry name" value="GrpE_CC"/>
</dbReference>
<dbReference type="SUPFAM" id="SSF58014">
    <property type="entry name" value="Coiled-coil domain of nucleotide exchange factor GrpE"/>
    <property type="match status" value="1"/>
</dbReference>
<dbReference type="InterPro" id="IPR009012">
    <property type="entry name" value="GrpE_head"/>
</dbReference>
<dbReference type="Gene3D" id="2.30.22.10">
    <property type="entry name" value="Head domain of nucleotide exchange factor GrpE"/>
    <property type="match status" value="1"/>
</dbReference>
<keyword evidence="3 4" id="KW-0346">Stress response</keyword>
<name>B6WQW7_9BACT</name>
<dbReference type="PRINTS" id="PR00773">
    <property type="entry name" value="GRPEPROTEIN"/>
</dbReference>
<protein>
    <recommendedName>
        <fullName evidence="3 4">Protein GrpE</fullName>
    </recommendedName>
    <alternativeName>
        <fullName evidence="3">HSP-70 cofactor</fullName>
    </alternativeName>
</protein>
<dbReference type="GO" id="GO:0042803">
    <property type="term" value="F:protein homodimerization activity"/>
    <property type="evidence" value="ECO:0007669"/>
    <property type="project" value="InterPro"/>
</dbReference>
<dbReference type="PROSITE" id="PS01071">
    <property type="entry name" value="GRPE"/>
    <property type="match status" value="1"/>
</dbReference>
<gene>
    <name evidence="3 7" type="primary">grpE</name>
    <name evidence="7" type="ORF">DESPIG_00447</name>
</gene>
<reference evidence="7 8" key="1">
    <citation type="submission" date="2008-10" db="EMBL/GenBank/DDBJ databases">
        <title>Draft genome sequence of Desulvovibrio piger (ATCC 29098).</title>
        <authorList>
            <person name="Sudarsanam P."/>
            <person name="Ley R."/>
            <person name="Guruge J."/>
            <person name="Turnbaugh P.J."/>
            <person name="Mahowald M."/>
            <person name="Liep D."/>
            <person name="Gordon J."/>
        </authorList>
    </citation>
    <scope>NUCLEOTIDE SEQUENCE [LARGE SCALE GENOMIC DNA]</scope>
    <source>
        <strain evidence="7 8">ATCC 29098</strain>
    </source>
</reference>
<evidence type="ECO:0000256" key="5">
    <source>
        <dbReference type="RuleBase" id="RU004478"/>
    </source>
</evidence>
<dbReference type="OrthoDB" id="9789811at2"/>
<dbReference type="EMBL" id="ABXU01000021">
    <property type="protein sequence ID" value="EEB34574.1"/>
    <property type="molecule type" value="Genomic_DNA"/>
</dbReference>
<evidence type="ECO:0000313" key="8">
    <source>
        <dbReference type="Proteomes" id="UP000003676"/>
    </source>
</evidence>
<dbReference type="GO" id="GO:0006457">
    <property type="term" value="P:protein folding"/>
    <property type="evidence" value="ECO:0007669"/>
    <property type="project" value="InterPro"/>
</dbReference>
<dbReference type="SUPFAM" id="SSF51064">
    <property type="entry name" value="Head domain of nucleotide exchange factor GrpE"/>
    <property type="match status" value="1"/>
</dbReference>
<dbReference type="eggNOG" id="COG0576">
    <property type="taxonomic scope" value="Bacteria"/>
</dbReference>
<evidence type="ECO:0000256" key="3">
    <source>
        <dbReference type="HAMAP-Rule" id="MF_01151"/>
    </source>
</evidence>
<comment type="caution">
    <text evidence="7">The sequence shown here is derived from an EMBL/GenBank/DDBJ whole genome shotgun (WGS) entry which is preliminary data.</text>
</comment>
<dbReference type="Gene3D" id="3.90.20.20">
    <property type="match status" value="1"/>
</dbReference>
<dbReference type="HAMAP" id="MF_01151">
    <property type="entry name" value="GrpE"/>
    <property type="match status" value="1"/>
</dbReference>
<comment type="function">
    <text evidence="3 4">Participates actively in the response to hyperosmotic and heat shock by preventing the aggregation of stress-denatured proteins, in association with DnaK and GrpE. It is the nucleotide exchange factor for DnaK and may function as a thermosensor. Unfolded proteins bind initially to DnaJ; upon interaction with the DnaJ-bound protein, DnaK hydrolyzes its bound ATP, resulting in the formation of a stable complex. GrpE releases ADP from DnaK; ATP binding to DnaK triggers the release of the substrate protein, thus completing the reaction cycle. Several rounds of ATP-dependent interactions between DnaJ, DnaK and GrpE are required for fully efficient folding.</text>
</comment>
<proteinExistence type="inferred from homology"/>